<dbReference type="PANTHER" id="PTHR46382">
    <property type="entry name" value="PHOSPHATIDATE CYTIDYLYLTRANSFERASE"/>
    <property type="match status" value="1"/>
</dbReference>
<gene>
    <name evidence="20" type="ORF">SAMN04488518_108239</name>
</gene>
<evidence type="ECO:0000256" key="1">
    <source>
        <dbReference type="ARBA" id="ARBA00001698"/>
    </source>
</evidence>
<organism evidence="20 21">
    <name type="scientific">Pseudovibrio ascidiaceicola</name>
    <dbReference type="NCBI Taxonomy" id="285279"/>
    <lineage>
        <taxon>Bacteria</taxon>
        <taxon>Pseudomonadati</taxon>
        <taxon>Pseudomonadota</taxon>
        <taxon>Alphaproteobacteria</taxon>
        <taxon>Hyphomicrobiales</taxon>
        <taxon>Stappiaceae</taxon>
        <taxon>Pseudovibrio</taxon>
    </lineage>
</organism>
<feature type="transmembrane region" description="Helical" evidence="19">
    <location>
        <begin position="51"/>
        <end position="68"/>
    </location>
</feature>
<keyword evidence="11 18" id="KW-0812">Transmembrane</keyword>
<dbReference type="GO" id="GO:0016779">
    <property type="term" value="F:nucleotidyltransferase activity"/>
    <property type="evidence" value="ECO:0007669"/>
    <property type="project" value="UniProtKB-KW"/>
</dbReference>
<feature type="transmembrane region" description="Helical" evidence="19">
    <location>
        <begin position="266"/>
        <end position="285"/>
    </location>
</feature>
<evidence type="ECO:0000256" key="3">
    <source>
        <dbReference type="ARBA" id="ARBA00005119"/>
    </source>
</evidence>
<evidence type="ECO:0000256" key="8">
    <source>
        <dbReference type="ARBA" id="ARBA00022475"/>
    </source>
</evidence>
<evidence type="ECO:0000256" key="14">
    <source>
        <dbReference type="ARBA" id="ARBA00023098"/>
    </source>
</evidence>
<evidence type="ECO:0000256" key="16">
    <source>
        <dbReference type="ARBA" id="ARBA00023209"/>
    </source>
</evidence>
<protein>
    <recommendedName>
        <fullName evidence="7 18">Phosphatidate cytidylyltransferase</fullName>
        <ecNumber evidence="6 18">2.7.7.41</ecNumber>
    </recommendedName>
</protein>
<keyword evidence="13 19" id="KW-1133">Transmembrane helix</keyword>
<evidence type="ECO:0000256" key="15">
    <source>
        <dbReference type="ARBA" id="ARBA00023136"/>
    </source>
</evidence>
<evidence type="ECO:0000256" key="2">
    <source>
        <dbReference type="ARBA" id="ARBA00004651"/>
    </source>
</evidence>
<keyword evidence="21" id="KW-1185">Reference proteome</keyword>
<dbReference type="PROSITE" id="PS01315">
    <property type="entry name" value="CDS"/>
    <property type="match status" value="1"/>
</dbReference>
<keyword evidence="9" id="KW-0444">Lipid biosynthesis</keyword>
<evidence type="ECO:0000256" key="5">
    <source>
        <dbReference type="ARBA" id="ARBA00010185"/>
    </source>
</evidence>
<dbReference type="EMBL" id="FOSK01000008">
    <property type="protein sequence ID" value="SFK73673.1"/>
    <property type="molecule type" value="Genomic_DNA"/>
</dbReference>
<feature type="transmembrane region" description="Helical" evidence="19">
    <location>
        <begin position="102"/>
        <end position="120"/>
    </location>
</feature>
<keyword evidence="12 18" id="KW-0548">Nucleotidyltransferase</keyword>
<comment type="catalytic activity">
    <reaction evidence="1 18">
        <text>a 1,2-diacyl-sn-glycero-3-phosphate + CTP + H(+) = a CDP-1,2-diacyl-sn-glycerol + diphosphate</text>
        <dbReference type="Rhea" id="RHEA:16229"/>
        <dbReference type="ChEBI" id="CHEBI:15378"/>
        <dbReference type="ChEBI" id="CHEBI:33019"/>
        <dbReference type="ChEBI" id="CHEBI:37563"/>
        <dbReference type="ChEBI" id="CHEBI:58332"/>
        <dbReference type="ChEBI" id="CHEBI:58608"/>
        <dbReference type="EC" id="2.7.7.41"/>
    </reaction>
</comment>
<keyword evidence="15 19" id="KW-0472">Membrane</keyword>
<dbReference type="InterPro" id="IPR000374">
    <property type="entry name" value="PC_trans"/>
</dbReference>
<keyword evidence="10 18" id="KW-0808">Transferase</keyword>
<accession>A0A1I4BYS6</accession>
<feature type="transmembrane region" description="Helical" evidence="19">
    <location>
        <begin position="127"/>
        <end position="144"/>
    </location>
</feature>
<evidence type="ECO:0000256" key="11">
    <source>
        <dbReference type="ARBA" id="ARBA00022692"/>
    </source>
</evidence>
<dbReference type="RefSeq" id="WP_093521078.1">
    <property type="nucleotide sequence ID" value="NZ_FOSK01000008.1"/>
</dbReference>
<evidence type="ECO:0000256" key="7">
    <source>
        <dbReference type="ARBA" id="ARBA00019373"/>
    </source>
</evidence>
<evidence type="ECO:0000256" key="17">
    <source>
        <dbReference type="ARBA" id="ARBA00023264"/>
    </source>
</evidence>
<dbReference type="Proteomes" id="UP000199598">
    <property type="component" value="Unassembled WGS sequence"/>
</dbReference>
<evidence type="ECO:0000256" key="13">
    <source>
        <dbReference type="ARBA" id="ARBA00022989"/>
    </source>
</evidence>
<dbReference type="Pfam" id="PF01148">
    <property type="entry name" value="CTP_transf_1"/>
    <property type="match status" value="1"/>
</dbReference>
<name>A0A1I4BYS6_9HYPH</name>
<comment type="caution">
    <text evidence="20">The sequence shown here is derived from an EMBL/GenBank/DDBJ whole genome shotgun (WGS) entry which is preliminary data.</text>
</comment>
<comment type="similarity">
    <text evidence="5 18">Belongs to the CDS family.</text>
</comment>
<evidence type="ECO:0000256" key="4">
    <source>
        <dbReference type="ARBA" id="ARBA00005189"/>
    </source>
</evidence>
<proteinExistence type="inferred from homology"/>
<comment type="pathway">
    <text evidence="3 18">Phospholipid metabolism; CDP-diacylglycerol biosynthesis; CDP-diacylglycerol from sn-glycerol 3-phosphate: step 3/3.</text>
</comment>
<reference evidence="20 21" key="1">
    <citation type="submission" date="2016-10" db="EMBL/GenBank/DDBJ databases">
        <authorList>
            <person name="Varghese N."/>
            <person name="Submissions S."/>
        </authorList>
    </citation>
    <scope>NUCLEOTIDE SEQUENCE [LARGE SCALE GENOMIC DNA]</scope>
    <source>
        <strain evidence="20 21">DSM 16392</strain>
    </source>
</reference>
<evidence type="ECO:0000256" key="10">
    <source>
        <dbReference type="ARBA" id="ARBA00022679"/>
    </source>
</evidence>
<evidence type="ECO:0000256" key="12">
    <source>
        <dbReference type="ARBA" id="ARBA00022695"/>
    </source>
</evidence>
<evidence type="ECO:0000256" key="18">
    <source>
        <dbReference type="RuleBase" id="RU003938"/>
    </source>
</evidence>
<feature type="transmembrane region" description="Helical" evidence="19">
    <location>
        <begin position="80"/>
        <end position="96"/>
    </location>
</feature>
<sequence>MPDKNNQNNSEGASGGIIRRVLNANPDLLVRALSAVILAPVALALTWAGGFWFAGLVLVGMLIVYWEWYKIILQNAQRPVVLLGYVFLLFIGFSYFQAQPLWIAGALIAGAAVLYGAGGFDRTARWVSEGYVYAGLTFVSLLALREGDEGLFFIIYLFLVVWGTDIAAYVCGRSFGGPKLWPAVSPNKTWSGAIGGVVFSSLLGMGFVAVAGGSQLVWAFGLAVVLSAVSQLGDLFESSMKRRFKVKDSSRLIPGHGGLLDRVDGLVAAAVFAYVVGVVFGGQLFDPNAGLMLFAS</sequence>
<keyword evidence="17" id="KW-1208">Phospholipid metabolism</keyword>
<comment type="subcellular location">
    <subcellularLocation>
        <location evidence="2">Cell membrane</location>
        <topology evidence="2">Multi-pass membrane protein</topology>
    </subcellularLocation>
</comment>
<keyword evidence="16" id="KW-0594">Phospholipid biosynthesis</keyword>
<dbReference type="EC" id="2.7.7.41" evidence="6 18"/>
<evidence type="ECO:0000313" key="20">
    <source>
        <dbReference type="EMBL" id="SFK73673.1"/>
    </source>
</evidence>
<feature type="transmembrane region" description="Helical" evidence="19">
    <location>
        <begin position="150"/>
        <end position="170"/>
    </location>
</feature>
<evidence type="ECO:0000256" key="9">
    <source>
        <dbReference type="ARBA" id="ARBA00022516"/>
    </source>
</evidence>
<evidence type="ECO:0000256" key="19">
    <source>
        <dbReference type="SAM" id="Phobius"/>
    </source>
</evidence>
<comment type="pathway">
    <text evidence="4">Lipid metabolism.</text>
</comment>
<feature type="transmembrane region" description="Helical" evidence="19">
    <location>
        <begin position="190"/>
        <end position="210"/>
    </location>
</feature>
<dbReference type="PANTHER" id="PTHR46382:SF1">
    <property type="entry name" value="PHOSPHATIDATE CYTIDYLYLTRANSFERASE"/>
    <property type="match status" value="1"/>
</dbReference>
<evidence type="ECO:0000256" key="6">
    <source>
        <dbReference type="ARBA" id="ARBA00012487"/>
    </source>
</evidence>
<keyword evidence="14" id="KW-0443">Lipid metabolism</keyword>
<evidence type="ECO:0000313" key="21">
    <source>
        <dbReference type="Proteomes" id="UP000199598"/>
    </source>
</evidence>
<keyword evidence="8" id="KW-1003">Cell membrane</keyword>
<feature type="transmembrane region" description="Helical" evidence="19">
    <location>
        <begin position="216"/>
        <end position="236"/>
    </location>
</feature>
<feature type="transmembrane region" description="Helical" evidence="19">
    <location>
        <begin position="28"/>
        <end position="45"/>
    </location>
</feature>